<dbReference type="GO" id="GO:0006270">
    <property type="term" value="P:DNA replication initiation"/>
    <property type="evidence" value="ECO:0007669"/>
    <property type="project" value="TreeGrafter"/>
</dbReference>
<evidence type="ECO:0000313" key="5">
    <source>
        <dbReference type="Proteomes" id="UP001258945"/>
    </source>
</evidence>
<accession>A0A1L7ACY3</accession>
<dbReference type="PANTHER" id="PTHR30050">
    <property type="entry name" value="CHROMOSOMAL REPLICATION INITIATOR PROTEIN DNAA"/>
    <property type="match status" value="1"/>
</dbReference>
<dbReference type="EMBL" id="CP015583">
    <property type="protein sequence ID" value="APT56499.1"/>
    <property type="molecule type" value="Genomic_DNA"/>
</dbReference>
<reference evidence="3" key="3">
    <citation type="submission" date="2023-09" db="EMBL/GenBank/DDBJ databases">
        <authorList>
            <person name="Schober I."/>
            <person name="Bunk B."/>
        </authorList>
    </citation>
    <scope>NUCLEOTIDE SEQUENCE</scope>
    <source>
        <strain evidence="3">DSM 103800</strain>
    </source>
</reference>
<dbReference type="InterPro" id="IPR027417">
    <property type="entry name" value="P-loop_NTPase"/>
</dbReference>
<evidence type="ECO:0000313" key="2">
    <source>
        <dbReference type="EMBL" id="APT56499.1"/>
    </source>
</evidence>
<proteinExistence type="predicted"/>
<dbReference type="PANTHER" id="PTHR30050:SF5">
    <property type="entry name" value="DNAA REGULATORY INACTIVATOR HDA"/>
    <property type="match status" value="1"/>
</dbReference>
<name>A0A1L7ACY3_9PROT</name>
<evidence type="ECO:0000256" key="1">
    <source>
        <dbReference type="SAM" id="MobiDB-lite"/>
    </source>
</evidence>
<dbReference type="EMBL" id="JAVVDO010000016">
    <property type="protein sequence ID" value="MDT8331632.1"/>
    <property type="molecule type" value="Genomic_DNA"/>
</dbReference>
<sequence>MSGRQLPLPLALPPERGAPVISDRSNAVARTWLAAPDDWPNGRLALFGPEGVGKSLLLRQGAARLGLRVLEGPSLRGVPDGLPSAVDDADCAAEEEALFHLINACASTGALLLLAGREPPARWRVRLPDLASRLRATHAVEIEEPSEQLLRALLAHHFAERQVRVDAATQDWLLLRLPREAAAVSRAAARLDRAALATGGAVTRALARHVLADLPGFGGEEQAGEEHDVSVASPGDGSNPMPKLL</sequence>
<reference evidence="2 4" key="1">
    <citation type="submission" date="2016-05" db="EMBL/GenBank/DDBJ databases">
        <title>Complete Genome and Methylome Analysis of Psychrotrophic Bacterial Isolates from Antarctic Lake Untersee.</title>
        <authorList>
            <person name="Fomenkov A."/>
            <person name="Akimov V.N."/>
            <person name="Vasilyeva L.V."/>
            <person name="Andersen D."/>
            <person name="Vincze T."/>
            <person name="Roberts R.J."/>
        </authorList>
    </citation>
    <scope>NUCLEOTIDE SEQUENCE [LARGE SCALE GENOMIC DNA]</scope>
    <source>
        <strain evidence="2 4">U14-5</strain>
    </source>
</reference>
<dbReference type="SUPFAM" id="SSF52540">
    <property type="entry name" value="P-loop containing nucleoside triphosphate hydrolases"/>
    <property type="match status" value="1"/>
</dbReference>
<dbReference type="Proteomes" id="UP001258945">
    <property type="component" value="Unassembled WGS sequence"/>
</dbReference>
<dbReference type="RefSeq" id="WP_075797444.1">
    <property type="nucleotide sequence ID" value="NZ_CP015583.1"/>
</dbReference>
<dbReference type="eggNOG" id="COG0593">
    <property type="taxonomic scope" value="Bacteria"/>
</dbReference>
<protein>
    <submittedName>
        <fullName evidence="3">Chromosomal replication initiator DnaA</fullName>
    </submittedName>
</protein>
<evidence type="ECO:0000313" key="3">
    <source>
        <dbReference type="EMBL" id="MDT8331632.1"/>
    </source>
</evidence>
<dbReference type="Gene3D" id="3.40.50.300">
    <property type="entry name" value="P-loop containing nucleotide triphosphate hydrolases"/>
    <property type="match status" value="1"/>
</dbReference>
<gene>
    <name evidence="2" type="ORF">RGI145_04655</name>
    <name evidence="3" type="ORF">RQ831_11250</name>
</gene>
<dbReference type="GO" id="GO:0005886">
    <property type="term" value="C:plasma membrane"/>
    <property type="evidence" value="ECO:0007669"/>
    <property type="project" value="TreeGrafter"/>
</dbReference>
<organism evidence="2 4">
    <name type="scientific">Roseomonas gilardii</name>
    <dbReference type="NCBI Taxonomy" id="257708"/>
    <lineage>
        <taxon>Bacteria</taxon>
        <taxon>Pseudomonadati</taxon>
        <taxon>Pseudomonadota</taxon>
        <taxon>Alphaproteobacteria</taxon>
        <taxon>Acetobacterales</taxon>
        <taxon>Roseomonadaceae</taxon>
        <taxon>Roseomonas</taxon>
    </lineage>
</organism>
<dbReference type="Gene3D" id="1.10.8.60">
    <property type="match status" value="1"/>
</dbReference>
<dbReference type="KEGG" id="rgi:RGI145_04655"/>
<dbReference type="GO" id="GO:0003688">
    <property type="term" value="F:DNA replication origin binding"/>
    <property type="evidence" value="ECO:0007669"/>
    <property type="project" value="TreeGrafter"/>
</dbReference>
<reference evidence="3 5" key="2">
    <citation type="journal article" date="2019" name="Microb. Pathog.">
        <title>Comparison of VITEK 2, MALDI-TOF MS, 16S rRNA gene sequencing, and whole-genome sequencing for identification of Roseomonas mucosa.</title>
        <authorList>
            <person name="Rudolph W.W."/>
            <person name="Gunzer F."/>
            <person name="Trauth M."/>
            <person name="Bunk B."/>
            <person name="Bigge R."/>
            <person name="Schrottner P."/>
        </authorList>
    </citation>
    <scope>NUCLEOTIDE SEQUENCE [LARGE SCALE GENOMIC DNA]</scope>
    <source>
        <strain evidence="3 5">DSM 103800</strain>
    </source>
</reference>
<keyword evidence="5" id="KW-1185">Reference proteome</keyword>
<evidence type="ECO:0000313" key="4">
    <source>
        <dbReference type="Proteomes" id="UP000185494"/>
    </source>
</evidence>
<feature type="region of interest" description="Disordered" evidence="1">
    <location>
        <begin position="217"/>
        <end position="245"/>
    </location>
</feature>
<dbReference type="STRING" id="257708.RGI145_04655"/>
<dbReference type="Proteomes" id="UP000185494">
    <property type="component" value="Chromosome 1"/>
</dbReference>
<dbReference type="AlphaFoldDB" id="A0A1L7ACY3"/>